<dbReference type="OrthoDB" id="61390at2759"/>
<gene>
    <name evidence="2" type="ORF">I7I51_03532</name>
</gene>
<evidence type="ECO:0000313" key="2">
    <source>
        <dbReference type="EMBL" id="QSS61359.1"/>
    </source>
</evidence>
<sequence length="455" mass="49149">MPFPSLPPLPVPLALTTFLLGLTAAPLLRSLLAGIVARIASRLLGSSASKEGIAGAHAVKEDHGLYSLDHGVLNLPSLTPTEMWMNMGYWKNTASFPEACRALLDKILQTAGLDVNSTIIVVNADSAVATATGVDCKSRTYSQATLGFSRGEGERDKRTSRNGVRRVILDVGFGCGEQTLHLMRQKVTVHVAPGGGDADQAGFITSDDDDNKKSCAAQNKTDDNGKTTESTPLFQHYVGITIEKMQCAFALSRVKKAARNCNSSVRENGPSKDWGARQGQSTSRVVELFCGDAAKPHAWSEEIHRSISTAFGKGKYAKEGGEVGVKRAEERYVLGLDTLYHFSPSRKELFEYSHFTLQATILAFDLFLPPKPPSSPPLDKVKRSLNMFALRCLAPALSAPFSNFVTMAEYKQLLEKAGASLSGEFLDGYFAGWLADKCFGRVLLLRDGKVALGAV</sequence>
<proteinExistence type="predicted"/>
<evidence type="ECO:0000313" key="3">
    <source>
        <dbReference type="Proteomes" id="UP000663671"/>
    </source>
</evidence>
<dbReference type="VEuPathDB" id="FungiDB:I7I51_03532"/>
<organism evidence="2 3">
    <name type="scientific">Ajellomyces capsulatus</name>
    <name type="common">Darling's disease fungus</name>
    <name type="synonym">Histoplasma capsulatum</name>
    <dbReference type="NCBI Taxonomy" id="5037"/>
    <lineage>
        <taxon>Eukaryota</taxon>
        <taxon>Fungi</taxon>
        <taxon>Dikarya</taxon>
        <taxon>Ascomycota</taxon>
        <taxon>Pezizomycotina</taxon>
        <taxon>Eurotiomycetes</taxon>
        <taxon>Eurotiomycetidae</taxon>
        <taxon>Onygenales</taxon>
        <taxon>Ajellomycetaceae</taxon>
        <taxon>Histoplasma</taxon>
    </lineage>
</organism>
<feature type="region of interest" description="Disordered" evidence="1">
    <location>
        <begin position="198"/>
        <end position="230"/>
    </location>
</feature>
<reference evidence="2" key="1">
    <citation type="submission" date="2021-01" db="EMBL/GenBank/DDBJ databases">
        <title>Chromosome-level genome assembly of a human fungal pathogen reveals clustering of transcriptionally co-regulated genes.</title>
        <authorList>
            <person name="Voorhies M."/>
            <person name="Cohen S."/>
            <person name="Shea T.P."/>
            <person name="Petrus S."/>
            <person name="Munoz J.F."/>
            <person name="Poplawski S."/>
            <person name="Goldman W.E."/>
            <person name="Michael T."/>
            <person name="Cuomo C.A."/>
            <person name="Sil A."/>
            <person name="Beyhan S."/>
        </authorList>
    </citation>
    <scope>NUCLEOTIDE SEQUENCE</scope>
    <source>
        <strain evidence="2">WU24</strain>
    </source>
</reference>
<accession>A0A8A1M5P9</accession>
<evidence type="ECO:0000256" key="1">
    <source>
        <dbReference type="SAM" id="MobiDB-lite"/>
    </source>
</evidence>
<dbReference type="AlphaFoldDB" id="A0A8A1M5P9"/>
<dbReference type="EMBL" id="CP069111">
    <property type="protein sequence ID" value="QSS61359.1"/>
    <property type="molecule type" value="Genomic_DNA"/>
</dbReference>
<dbReference type="Proteomes" id="UP000663671">
    <property type="component" value="Chromosome 5"/>
</dbReference>
<protein>
    <submittedName>
        <fullName evidence="2">Uncharacterized protein</fullName>
    </submittedName>
</protein>
<name>A0A8A1M5P9_AJECA</name>